<evidence type="ECO:0000256" key="3">
    <source>
        <dbReference type="ARBA" id="ARBA00022840"/>
    </source>
</evidence>
<dbReference type="SMART" id="SM00796">
    <property type="entry name" value="AHS1"/>
    <property type="match status" value="1"/>
</dbReference>
<dbReference type="SUPFAM" id="SSF50891">
    <property type="entry name" value="Cyclophilin-like"/>
    <property type="match status" value="1"/>
</dbReference>
<gene>
    <name evidence="5" type="ORF">EF294_11525</name>
</gene>
<dbReference type="GO" id="GO:0005524">
    <property type="term" value="F:ATP binding"/>
    <property type="evidence" value="ECO:0007669"/>
    <property type="project" value="UniProtKB-KW"/>
</dbReference>
<dbReference type="OrthoDB" id="9778567at2"/>
<evidence type="ECO:0000256" key="1">
    <source>
        <dbReference type="ARBA" id="ARBA00022741"/>
    </source>
</evidence>
<evidence type="ECO:0000259" key="4">
    <source>
        <dbReference type="SMART" id="SM00796"/>
    </source>
</evidence>
<dbReference type="Gene3D" id="3.30.1360.40">
    <property type="match status" value="1"/>
</dbReference>
<evidence type="ECO:0000313" key="6">
    <source>
        <dbReference type="Proteomes" id="UP000267536"/>
    </source>
</evidence>
<dbReference type="RefSeq" id="WP_123929717.1">
    <property type="nucleotide sequence ID" value="NZ_JBPSDP010000007.1"/>
</dbReference>
<keyword evidence="1" id="KW-0547">Nucleotide-binding</keyword>
<dbReference type="InterPro" id="IPR003833">
    <property type="entry name" value="CT_C_D"/>
</dbReference>
<name>A0A3N4GLB9_9ACTN</name>
<evidence type="ECO:0000256" key="2">
    <source>
        <dbReference type="ARBA" id="ARBA00022801"/>
    </source>
</evidence>
<feature type="domain" description="Carboxyltransferase" evidence="4">
    <location>
        <begin position="1"/>
        <end position="201"/>
    </location>
</feature>
<reference evidence="5 6" key="1">
    <citation type="submission" date="2018-11" db="EMBL/GenBank/DDBJ databases">
        <title>Draft genome sequence of Gordonia sp. RS15-1S isolated from rice stems.</title>
        <authorList>
            <person name="Muangham S."/>
        </authorList>
    </citation>
    <scope>NUCLEOTIDE SEQUENCE [LARGE SCALE GENOMIC DNA]</scope>
    <source>
        <strain evidence="5 6">RS15-1S</strain>
    </source>
</reference>
<dbReference type="AlphaFoldDB" id="A0A3N4GLB9"/>
<dbReference type="InterPro" id="IPR010016">
    <property type="entry name" value="PxpB"/>
</dbReference>
<proteinExistence type="predicted"/>
<keyword evidence="3" id="KW-0067">ATP-binding</keyword>
<dbReference type="Proteomes" id="UP000267536">
    <property type="component" value="Unassembled WGS sequence"/>
</dbReference>
<dbReference type="GO" id="GO:0016787">
    <property type="term" value="F:hydrolase activity"/>
    <property type="evidence" value="ECO:0007669"/>
    <property type="project" value="UniProtKB-KW"/>
</dbReference>
<dbReference type="Gene3D" id="2.40.100.10">
    <property type="entry name" value="Cyclophilin-like"/>
    <property type="match status" value="1"/>
</dbReference>
<keyword evidence="2" id="KW-0378">Hydrolase</keyword>
<keyword evidence="5" id="KW-0808">Transferase</keyword>
<keyword evidence="6" id="KW-1185">Reference proteome</keyword>
<dbReference type="GO" id="GO:0016740">
    <property type="term" value="F:transferase activity"/>
    <property type="evidence" value="ECO:0007669"/>
    <property type="project" value="UniProtKB-KW"/>
</dbReference>
<dbReference type="InterPro" id="IPR029000">
    <property type="entry name" value="Cyclophilin-like_dom_sf"/>
</dbReference>
<dbReference type="PANTHER" id="PTHR34698:SF2">
    <property type="entry name" value="5-OXOPROLINASE SUBUNIT B"/>
    <property type="match status" value="1"/>
</dbReference>
<dbReference type="PANTHER" id="PTHR34698">
    <property type="entry name" value="5-OXOPROLINASE SUBUNIT B"/>
    <property type="match status" value="1"/>
</dbReference>
<sequence length="221" mass="23282">MNELPAGRDAVLLDFGDDPLAVRRAHRALRAAANAGDLPGVSEIVPSASTVLVQFELGIGADSLGIRRVLRGAVTDDDATPDTDDEVAITVTYDGVDLDAVATTLGCGVGDVVTAHTATRWRVQFMGFAPGFGYLVPEDADNPLLRIGRRAQPRTRVPAGAVSVAAGYSAIYPRPSPGGWQLLGRTSIRLWDETAHPPSLLAPGTFVRFVDAARGDTGEPR</sequence>
<dbReference type="Pfam" id="PF02682">
    <property type="entry name" value="CT_C_D"/>
    <property type="match status" value="1"/>
</dbReference>
<dbReference type="SUPFAM" id="SSF160467">
    <property type="entry name" value="PH0987 N-terminal domain-like"/>
    <property type="match status" value="1"/>
</dbReference>
<accession>A0A3N4GLB9</accession>
<comment type="caution">
    <text evidence="5">The sequence shown here is derived from an EMBL/GenBank/DDBJ whole genome shotgun (WGS) entry which is preliminary data.</text>
</comment>
<dbReference type="EMBL" id="RKMH01000008">
    <property type="protein sequence ID" value="RPA59881.1"/>
    <property type="molecule type" value="Genomic_DNA"/>
</dbReference>
<protein>
    <submittedName>
        <fullName evidence="5">Carboxyltransferase domain-containing protein</fullName>
    </submittedName>
</protein>
<evidence type="ECO:0000313" key="5">
    <source>
        <dbReference type="EMBL" id="RPA59881.1"/>
    </source>
</evidence>
<organism evidence="5 6">
    <name type="scientific">Gordonia oryzae</name>
    <dbReference type="NCBI Taxonomy" id="2487349"/>
    <lineage>
        <taxon>Bacteria</taxon>
        <taxon>Bacillati</taxon>
        <taxon>Actinomycetota</taxon>
        <taxon>Actinomycetes</taxon>
        <taxon>Mycobacteriales</taxon>
        <taxon>Gordoniaceae</taxon>
        <taxon>Gordonia</taxon>
    </lineage>
</organism>